<reference evidence="2 3" key="1">
    <citation type="submission" date="2019-08" db="EMBL/GenBank/DDBJ databases">
        <title>Chromobacterium paludis, a novel bacterium isolated from a Maryland marsh pond.</title>
        <authorList>
            <person name="Blackburn M.B."/>
            <person name="Gundersen-Rindal D.E."/>
        </authorList>
    </citation>
    <scope>NUCLEOTIDE SEQUENCE [LARGE SCALE GENOMIC DNA]</scope>
    <source>
        <strain evidence="3">IIBBL 257-1</strain>
    </source>
</reference>
<sequence>MLSLAERIRHMRLERRWTQAELARKASVSPSTIKSLENGYNRSTTRLANLARALRVTPEWLQTGRGPRDPLSPSEAAYIAADSLDDLADKLLDRGAGEIGKLMTLLIKKQAERNG</sequence>
<evidence type="ECO:0000259" key="1">
    <source>
        <dbReference type="PROSITE" id="PS50943"/>
    </source>
</evidence>
<dbReference type="PROSITE" id="PS50943">
    <property type="entry name" value="HTH_CROC1"/>
    <property type="match status" value="1"/>
</dbReference>
<dbReference type="SMART" id="SM00530">
    <property type="entry name" value="HTH_XRE"/>
    <property type="match status" value="1"/>
</dbReference>
<dbReference type="SUPFAM" id="SSF47413">
    <property type="entry name" value="lambda repressor-like DNA-binding domains"/>
    <property type="match status" value="1"/>
</dbReference>
<keyword evidence="3" id="KW-1185">Reference proteome</keyword>
<organism evidence="2 3">
    <name type="scientific">Chromobacterium paludis</name>
    <dbReference type="NCBI Taxonomy" id="2605945"/>
    <lineage>
        <taxon>Bacteria</taxon>
        <taxon>Pseudomonadati</taxon>
        <taxon>Pseudomonadota</taxon>
        <taxon>Betaproteobacteria</taxon>
        <taxon>Neisseriales</taxon>
        <taxon>Chromobacteriaceae</taxon>
        <taxon>Chromobacterium</taxon>
    </lineage>
</organism>
<dbReference type="EMBL" id="CP043473">
    <property type="protein sequence ID" value="QEL55480.1"/>
    <property type="molecule type" value="Genomic_DNA"/>
</dbReference>
<proteinExistence type="predicted"/>
<dbReference type="Pfam" id="PF01381">
    <property type="entry name" value="HTH_3"/>
    <property type="match status" value="1"/>
</dbReference>
<dbReference type="GO" id="GO:0003677">
    <property type="term" value="F:DNA binding"/>
    <property type="evidence" value="ECO:0007669"/>
    <property type="project" value="InterPro"/>
</dbReference>
<gene>
    <name evidence="2" type="ORF">FYK34_07835</name>
</gene>
<dbReference type="InterPro" id="IPR010982">
    <property type="entry name" value="Lambda_DNA-bd_dom_sf"/>
</dbReference>
<name>A0A5C1DFD7_9NEIS</name>
<dbReference type="CDD" id="cd00093">
    <property type="entry name" value="HTH_XRE"/>
    <property type="match status" value="1"/>
</dbReference>
<evidence type="ECO:0000313" key="3">
    <source>
        <dbReference type="Proteomes" id="UP000322079"/>
    </source>
</evidence>
<dbReference type="AlphaFoldDB" id="A0A5C1DFD7"/>
<accession>A0A5C1DFD7</accession>
<dbReference type="RefSeq" id="WP_149295843.1">
    <property type="nucleotide sequence ID" value="NZ_CP043473.1"/>
</dbReference>
<dbReference type="Gene3D" id="1.10.260.40">
    <property type="entry name" value="lambda repressor-like DNA-binding domains"/>
    <property type="match status" value="1"/>
</dbReference>
<dbReference type="InterPro" id="IPR001387">
    <property type="entry name" value="Cro/C1-type_HTH"/>
</dbReference>
<feature type="domain" description="HTH cro/C1-type" evidence="1">
    <location>
        <begin position="8"/>
        <end position="61"/>
    </location>
</feature>
<protein>
    <submittedName>
        <fullName evidence="2">Helix-turn-helix transcriptional regulator</fullName>
    </submittedName>
</protein>
<evidence type="ECO:0000313" key="2">
    <source>
        <dbReference type="EMBL" id="QEL55480.1"/>
    </source>
</evidence>
<dbReference type="Proteomes" id="UP000322079">
    <property type="component" value="Chromosome"/>
</dbReference>
<dbReference type="KEGG" id="chrm:FYK34_07835"/>